<sequence>MNNKTKIAILLLSLTSLAACGDSSDDKSTMSSVTTVGQETPVGVDVAVNGSFEIFTDPTTPTGWTTIDTWGVAVAQDSAIFTTGLNSGAFTVTKTKADFRQNVDVVNGKTYTLSMSVYHTEGGVKTRLYLADYVNVYSDPSLVNQWQEISFEYKPTEDKNIEIGTRFYSVSGTFDNEEIVYIDNLVLLATGEAQEPAPLLPPPAIGKDPEALKAYYQSSEGKTGFELKTALYDIIKGHTNKTYNDLWTFMSTYSLDTYYENDNTILDMYSEIPSASDSYNFAPILKQCGNYKAEGDCYNREHSFPKSWFDDKYPMYSDVHHLFATDGYVNGKRSNFPYGEVDTATFTSSNGSKLGSPTANLVTLGFTGDTVFEPIDEFKGDLARAYFYMATRYENTIGSWETNSTNSDAVLNGSTDAVFEPWVIAMLKEWHTNDPVSTKEEYRNDAAFQYQGNRNPFVDHPEYVSEIWGN</sequence>
<comment type="similarity">
    <text evidence="1">Belongs to the EndA/NucM nuclease family.</text>
</comment>
<evidence type="ECO:0000256" key="4">
    <source>
        <dbReference type="SAM" id="SignalP"/>
    </source>
</evidence>
<dbReference type="InterPro" id="IPR007346">
    <property type="entry name" value="Endonuclease-I"/>
</dbReference>
<keyword evidence="3" id="KW-0378">Hydrolase</keyword>
<dbReference type="RefSeq" id="WP_019440440.1">
    <property type="nucleotide sequence ID" value="NZ_ALOE01000008.1"/>
</dbReference>
<evidence type="ECO:0000313" key="5">
    <source>
        <dbReference type="EMBL" id="QFI36353.1"/>
    </source>
</evidence>
<proteinExistence type="inferred from homology"/>
<organism evidence="5 6">
    <name type="scientific">Moritella marina ATCC 15381</name>
    <dbReference type="NCBI Taxonomy" id="1202962"/>
    <lineage>
        <taxon>Bacteria</taxon>
        <taxon>Pseudomonadati</taxon>
        <taxon>Pseudomonadota</taxon>
        <taxon>Gammaproteobacteria</taxon>
        <taxon>Alteromonadales</taxon>
        <taxon>Moritellaceae</taxon>
        <taxon>Moritella</taxon>
    </lineage>
</organism>
<dbReference type="SUPFAM" id="SSF49785">
    <property type="entry name" value="Galactose-binding domain-like"/>
    <property type="match status" value="1"/>
</dbReference>
<dbReference type="InterPro" id="IPR008979">
    <property type="entry name" value="Galactose-bd-like_sf"/>
</dbReference>
<gene>
    <name evidence="5" type="ORF">FR932_00235</name>
</gene>
<dbReference type="OrthoDB" id="9800417at2"/>
<dbReference type="GO" id="GO:0004518">
    <property type="term" value="F:nuclease activity"/>
    <property type="evidence" value="ECO:0007669"/>
    <property type="project" value="UniProtKB-KW"/>
</dbReference>
<dbReference type="PANTHER" id="PTHR33607:SF2">
    <property type="entry name" value="ENDONUCLEASE-1"/>
    <property type="match status" value="1"/>
</dbReference>
<feature type="chain" id="PRO_5023902688" evidence="4">
    <location>
        <begin position="19"/>
        <end position="470"/>
    </location>
</feature>
<keyword evidence="2" id="KW-0540">Nuclease</keyword>
<keyword evidence="6" id="KW-1185">Reference proteome</keyword>
<dbReference type="GO" id="GO:0016787">
    <property type="term" value="F:hydrolase activity"/>
    <property type="evidence" value="ECO:0007669"/>
    <property type="project" value="UniProtKB-KW"/>
</dbReference>
<dbReference type="InterPro" id="IPR044925">
    <property type="entry name" value="His-Me_finger_sf"/>
</dbReference>
<dbReference type="Gene3D" id="2.60.120.260">
    <property type="entry name" value="Galactose-binding domain-like"/>
    <property type="match status" value="1"/>
</dbReference>
<accession>A0A5J6WEL4</accession>
<evidence type="ECO:0000256" key="2">
    <source>
        <dbReference type="ARBA" id="ARBA00022722"/>
    </source>
</evidence>
<dbReference type="AlphaFoldDB" id="A0A5J6WEL4"/>
<evidence type="ECO:0000256" key="1">
    <source>
        <dbReference type="ARBA" id="ARBA00006429"/>
    </source>
</evidence>
<name>A0A5J6WEL4_MORMI</name>
<dbReference type="Proteomes" id="UP000327424">
    <property type="component" value="Chromosome"/>
</dbReference>
<protein>
    <submittedName>
        <fullName evidence="5">Ribonuclease</fullName>
    </submittedName>
</protein>
<dbReference type="Pfam" id="PF04231">
    <property type="entry name" value="Endonuclease_1"/>
    <property type="match status" value="1"/>
</dbReference>
<dbReference type="KEGG" id="mmaa:FR932_00235"/>
<dbReference type="EMBL" id="CP044399">
    <property type="protein sequence ID" value="QFI36353.1"/>
    <property type="molecule type" value="Genomic_DNA"/>
</dbReference>
<reference evidence="5 6" key="1">
    <citation type="submission" date="2019-09" db="EMBL/GenBank/DDBJ databases">
        <title>Hybrid Assembly of the complete Genome of the Deep-Sea Bacterium Moritella marina from long Nanopore and Illumina reads.</title>
        <authorList>
            <person name="Magin S."/>
            <person name="Georgoulis A."/>
            <person name="Papadimitriou K."/>
            <person name="Iliakis G."/>
            <person name="Vorgias C.E."/>
        </authorList>
    </citation>
    <scope>NUCLEOTIDE SEQUENCE [LARGE SCALE GENOMIC DNA]</scope>
    <source>
        <strain evidence="5 6">MP-1</strain>
    </source>
</reference>
<feature type="signal peptide" evidence="4">
    <location>
        <begin position="1"/>
        <end position="18"/>
    </location>
</feature>
<dbReference type="PROSITE" id="PS51257">
    <property type="entry name" value="PROKAR_LIPOPROTEIN"/>
    <property type="match status" value="1"/>
</dbReference>
<dbReference type="PANTHER" id="PTHR33607">
    <property type="entry name" value="ENDONUCLEASE-1"/>
    <property type="match status" value="1"/>
</dbReference>
<keyword evidence="4" id="KW-0732">Signal</keyword>
<dbReference type="SUPFAM" id="SSF54060">
    <property type="entry name" value="His-Me finger endonucleases"/>
    <property type="match status" value="1"/>
</dbReference>
<evidence type="ECO:0000256" key="3">
    <source>
        <dbReference type="ARBA" id="ARBA00022801"/>
    </source>
</evidence>
<evidence type="ECO:0000313" key="6">
    <source>
        <dbReference type="Proteomes" id="UP000327424"/>
    </source>
</evidence>